<evidence type="ECO:0000313" key="2">
    <source>
        <dbReference type="EMBL" id="SPD85775.1"/>
    </source>
</evidence>
<organism evidence="2 3">
    <name type="scientific">Micropruina glycogenica</name>
    <dbReference type="NCBI Taxonomy" id="75385"/>
    <lineage>
        <taxon>Bacteria</taxon>
        <taxon>Bacillati</taxon>
        <taxon>Actinomycetota</taxon>
        <taxon>Actinomycetes</taxon>
        <taxon>Propionibacteriales</taxon>
        <taxon>Nocardioidaceae</taxon>
        <taxon>Micropruina</taxon>
    </lineage>
</organism>
<sequence length="65" mass="6773">MTNDPQAGGDISSGFGESKVSGPVSDEKAQQMLHDGPPGGDSGEADSDYSETDRATNEQDLTQEQ</sequence>
<gene>
    <name evidence="2" type="ORF">MPLG2_0739</name>
</gene>
<accession>A0A2N9JE76</accession>
<protein>
    <submittedName>
        <fullName evidence="2">Uncharacterized protein</fullName>
    </submittedName>
</protein>
<keyword evidence="3" id="KW-1185">Reference proteome</keyword>
<dbReference type="Proteomes" id="UP000238164">
    <property type="component" value="Chromosome 1"/>
</dbReference>
<evidence type="ECO:0000313" key="3">
    <source>
        <dbReference type="Proteomes" id="UP000238164"/>
    </source>
</evidence>
<feature type="region of interest" description="Disordered" evidence="1">
    <location>
        <begin position="1"/>
        <end position="65"/>
    </location>
</feature>
<proteinExistence type="predicted"/>
<dbReference type="AlphaFoldDB" id="A0A2N9JE76"/>
<reference evidence="2 3" key="1">
    <citation type="submission" date="2018-02" db="EMBL/GenBank/DDBJ databases">
        <authorList>
            <person name="Cohen D.B."/>
            <person name="Kent A.D."/>
        </authorList>
    </citation>
    <scope>NUCLEOTIDE SEQUENCE [LARGE SCALE GENOMIC DNA]</scope>
    <source>
        <strain evidence="2">1</strain>
    </source>
</reference>
<dbReference type="KEGG" id="mgg:MPLG2_0739"/>
<dbReference type="RefSeq" id="WP_105184932.1">
    <property type="nucleotide sequence ID" value="NZ_BAAAGO010000066.1"/>
</dbReference>
<dbReference type="EMBL" id="LT985188">
    <property type="protein sequence ID" value="SPD85775.1"/>
    <property type="molecule type" value="Genomic_DNA"/>
</dbReference>
<evidence type="ECO:0000256" key="1">
    <source>
        <dbReference type="SAM" id="MobiDB-lite"/>
    </source>
</evidence>
<name>A0A2N9JE76_9ACTN</name>